<dbReference type="Proteomes" id="UP000603904">
    <property type="component" value="Unassembled WGS sequence"/>
</dbReference>
<dbReference type="Gene3D" id="3.40.50.1820">
    <property type="entry name" value="alpha/beta hydrolase"/>
    <property type="match status" value="1"/>
</dbReference>
<keyword evidence="2" id="KW-0378">Hydrolase</keyword>
<dbReference type="GO" id="GO:0016787">
    <property type="term" value="F:hydrolase activity"/>
    <property type="evidence" value="ECO:0007669"/>
    <property type="project" value="UniProtKB-KW"/>
</dbReference>
<comment type="caution">
    <text evidence="2">The sequence shown here is derived from an EMBL/GenBank/DDBJ whole genome shotgun (WGS) entry which is preliminary data.</text>
</comment>
<dbReference type="RefSeq" id="WP_204059737.1">
    <property type="nucleotide sequence ID" value="NZ_BAAAGP010000006.1"/>
</dbReference>
<gene>
    <name evidence="2" type="ORF">Mco01_55340</name>
</gene>
<dbReference type="PANTHER" id="PTHR37017">
    <property type="entry name" value="AB HYDROLASE-1 DOMAIN-CONTAINING PROTEIN-RELATED"/>
    <property type="match status" value="1"/>
</dbReference>
<dbReference type="InterPro" id="IPR029058">
    <property type="entry name" value="AB_hydrolase_fold"/>
</dbReference>
<accession>A0ABQ4G675</accession>
<name>A0ABQ4G675_9ACTN</name>
<evidence type="ECO:0000313" key="2">
    <source>
        <dbReference type="EMBL" id="GIH42534.1"/>
    </source>
</evidence>
<organism evidence="2 3">
    <name type="scientific">Microbispora corallina</name>
    <dbReference type="NCBI Taxonomy" id="83302"/>
    <lineage>
        <taxon>Bacteria</taxon>
        <taxon>Bacillati</taxon>
        <taxon>Actinomycetota</taxon>
        <taxon>Actinomycetes</taxon>
        <taxon>Streptosporangiales</taxon>
        <taxon>Streptosporangiaceae</taxon>
        <taxon>Microbispora</taxon>
    </lineage>
</organism>
<dbReference type="EMBL" id="BOOC01000031">
    <property type="protein sequence ID" value="GIH42534.1"/>
    <property type="molecule type" value="Genomic_DNA"/>
</dbReference>
<dbReference type="Pfam" id="PF12697">
    <property type="entry name" value="Abhydrolase_6"/>
    <property type="match status" value="1"/>
</dbReference>
<evidence type="ECO:0000313" key="3">
    <source>
        <dbReference type="Proteomes" id="UP000603904"/>
    </source>
</evidence>
<reference evidence="2 3" key="1">
    <citation type="submission" date="2021-01" db="EMBL/GenBank/DDBJ databases">
        <title>Whole genome shotgun sequence of Microbispora corallina NBRC 16416.</title>
        <authorList>
            <person name="Komaki H."/>
            <person name="Tamura T."/>
        </authorList>
    </citation>
    <scope>NUCLEOTIDE SEQUENCE [LARGE SCALE GENOMIC DNA]</scope>
    <source>
        <strain evidence="2 3">NBRC 16416</strain>
    </source>
</reference>
<evidence type="ECO:0000259" key="1">
    <source>
        <dbReference type="Pfam" id="PF12697"/>
    </source>
</evidence>
<dbReference type="InterPro" id="IPR000073">
    <property type="entry name" value="AB_hydrolase_1"/>
</dbReference>
<dbReference type="SUPFAM" id="SSF53474">
    <property type="entry name" value="alpha/beta-Hydrolases"/>
    <property type="match status" value="1"/>
</dbReference>
<dbReference type="PANTHER" id="PTHR37017:SF11">
    <property type="entry name" value="ESTERASE_LIPASE_THIOESTERASE DOMAIN-CONTAINING PROTEIN"/>
    <property type="match status" value="1"/>
</dbReference>
<keyword evidence="3" id="KW-1185">Reference proteome</keyword>
<dbReference type="InterPro" id="IPR052897">
    <property type="entry name" value="Sec-Metab_Biosynth_Hydrolase"/>
</dbReference>
<protein>
    <submittedName>
        <fullName evidence="2">Alpha/beta hydrolase</fullName>
    </submittedName>
</protein>
<sequence>MATYVLVPGAGGGVWFWHRLIPELRALGHEAIPVDLPTGDETAGLKEYADAVVDAVDGRPGTIVVAQSMGAFSAPLACARAPIGLLVLLNPMIPRPGEAADDWWAATGMVAARAEQAVREGRTPREDVDLLVDFFHDVPPDVTAEAVAAGSLPQANRPFGEPWPAAAWPEVPTRVLQGRDDRFFPLDFQRRVARERLGVEVDETPGGHLSALSYPAELAGHLDRYRSELGL</sequence>
<proteinExistence type="predicted"/>
<feature type="domain" description="AB hydrolase-1" evidence="1">
    <location>
        <begin position="5"/>
        <end position="219"/>
    </location>
</feature>